<sequence>MIMVSPLQQRQQRITLMQQHRVSASTNNGETLAIAPVAPQPSNQWDVVRASLKKDSAALKSFKQVADKIDYKKRHLEQYQPYFESNTLPVDIAAIFMVWLFDCKEIQQAMLLADYCLKYGAPMPEGFKSDVPTFVADEVLNWAESAFKQGHSTAPYFDQVLARFATDWKLFDQIEAKYYKLCGFMALGEHGTDIKYIPEPAPLYAAKTWFEKAQTKYSKIGVNTRINDINKRLTKLDLPLIAEE</sequence>
<evidence type="ECO:0000313" key="2">
    <source>
        <dbReference type="EMBL" id="PSU49632.1"/>
    </source>
</evidence>
<evidence type="ECO:0008006" key="5">
    <source>
        <dbReference type="Google" id="ProtNLM"/>
    </source>
</evidence>
<dbReference type="Pfam" id="PF05944">
    <property type="entry name" value="Phage_term_smal"/>
    <property type="match status" value="1"/>
</dbReference>
<organism evidence="2 4">
    <name type="scientific">Photobacterium phosphoreum</name>
    <dbReference type="NCBI Taxonomy" id="659"/>
    <lineage>
        <taxon>Bacteria</taxon>
        <taxon>Pseudomonadati</taxon>
        <taxon>Pseudomonadota</taxon>
        <taxon>Gammaproteobacteria</taxon>
        <taxon>Vibrionales</taxon>
        <taxon>Vibrionaceae</taxon>
        <taxon>Photobacterium</taxon>
    </lineage>
</organism>
<dbReference type="EMBL" id="PYMP01000016">
    <property type="protein sequence ID" value="PSU49632.1"/>
    <property type="molecule type" value="Genomic_DNA"/>
</dbReference>
<dbReference type="EMBL" id="PYMO01000012">
    <property type="protein sequence ID" value="PSU24496.1"/>
    <property type="molecule type" value="Genomic_DNA"/>
</dbReference>
<dbReference type="AlphaFoldDB" id="A0A2T3JKS4"/>
<proteinExistence type="predicted"/>
<dbReference type="GO" id="GO:0004519">
    <property type="term" value="F:endonuclease activity"/>
    <property type="evidence" value="ECO:0007669"/>
    <property type="project" value="InterPro"/>
</dbReference>
<comment type="caution">
    <text evidence="2">The sequence shown here is derived from an EMBL/GenBank/DDBJ whole genome shotgun (WGS) entry which is preliminary data.</text>
</comment>
<dbReference type="GO" id="GO:0003677">
    <property type="term" value="F:DNA binding"/>
    <property type="evidence" value="ECO:0007669"/>
    <property type="project" value="InterPro"/>
</dbReference>
<dbReference type="InterPro" id="IPR010270">
    <property type="entry name" value="Phage_P2_GpM"/>
</dbReference>
<evidence type="ECO:0000313" key="3">
    <source>
        <dbReference type="Proteomes" id="UP000241405"/>
    </source>
</evidence>
<name>A0A2T3JKS4_PHOPO</name>
<protein>
    <recommendedName>
        <fullName evidence="5">Terminase</fullName>
    </recommendedName>
</protein>
<evidence type="ECO:0000313" key="4">
    <source>
        <dbReference type="Proteomes" id="UP000241618"/>
    </source>
</evidence>
<dbReference type="Proteomes" id="UP000241618">
    <property type="component" value="Unassembled WGS sequence"/>
</dbReference>
<reference evidence="3 4" key="1">
    <citation type="submission" date="2018-03" db="EMBL/GenBank/DDBJ databases">
        <title>Whole genome sequencing of Histamine producing bacteria.</title>
        <authorList>
            <person name="Butler K."/>
        </authorList>
    </citation>
    <scope>NUCLEOTIDE SEQUENCE [LARGE SCALE GENOMIC DNA]</scope>
    <source>
        <strain evidence="2 4">FS-6.1</strain>
        <strain evidence="1 3">FS-6.2</strain>
    </source>
</reference>
<accession>A0A2T3JKS4</accession>
<evidence type="ECO:0000313" key="1">
    <source>
        <dbReference type="EMBL" id="PSU24496.1"/>
    </source>
</evidence>
<dbReference type="Proteomes" id="UP000241405">
    <property type="component" value="Unassembled WGS sequence"/>
</dbReference>
<keyword evidence="3" id="KW-1185">Reference proteome</keyword>
<gene>
    <name evidence="2" type="ORF">C9J18_15560</name>
    <name evidence="1" type="ORF">CTM96_12690</name>
</gene>